<dbReference type="STRING" id="39060.SAMN05660706_11227"/>
<protein>
    <recommendedName>
        <fullName evidence="3">Radical SAM protein</fullName>
    </recommendedName>
</protein>
<dbReference type="AlphaFoldDB" id="A0A1I6DJA1"/>
<proteinExistence type="predicted"/>
<sequence>MAVWKCQSCGNIVEGRCKPGKCKACGAPKDSLEKQAPPKKEK</sequence>
<evidence type="ECO:0000313" key="1">
    <source>
        <dbReference type="EMBL" id="SFR05458.1"/>
    </source>
</evidence>
<dbReference type="RefSeq" id="WP_092483073.1">
    <property type="nucleotide sequence ID" value="NZ_FOYM01000012.1"/>
</dbReference>
<organism evidence="1 2">
    <name type="scientific">Desulfoscipio geothermicus DSM 3669</name>
    <dbReference type="NCBI Taxonomy" id="1121426"/>
    <lineage>
        <taxon>Bacteria</taxon>
        <taxon>Bacillati</taxon>
        <taxon>Bacillota</taxon>
        <taxon>Clostridia</taxon>
        <taxon>Eubacteriales</taxon>
        <taxon>Desulfallaceae</taxon>
        <taxon>Desulfoscipio</taxon>
    </lineage>
</organism>
<dbReference type="Proteomes" id="UP000199584">
    <property type="component" value="Unassembled WGS sequence"/>
</dbReference>
<dbReference type="SUPFAM" id="SSF57802">
    <property type="entry name" value="Rubredoxin-like"/>
    <property type="match status" value="1"/>
</dbReference>
<dbReference type="NCBIfam" id="NF045720">
    <property type="entry name" value="rubredox_RCKP"/>
    <property type="match status" value="1"/>
</dbReference>
<dbReference type="Gene3D" id="2.20.28.10">
    <property type="match status" value="1"/>
</dbReference>
<dbReference type="InterPro" id="IPR054685">
    <property type="entry name" value="Rubredox_RCKP"/>
</dbReference>
<keyword evidence="2" id="KW-1185">Reference proteome</keyword>
<name>A0A1I6DJA1_9FIRM</name>
<evidence type="ECO:0000313" key="2">
    <source>
        <dbReference type="Proteomes" id="UP000199584"/>
    </source>
</evidence>
<gene>
    <name evidence="1" type="ORF">SAMN05660706_11227</name>
</gene>
<evidence type="ECO:0008006" key="3">
    <source>
        <dbReference type="Google" id="ProtNLM"/>
    </source>
</evidence>
<accession>A0A1I6DJA1</accession>
<reference evidence="2" key="1">
    <citation type="submission" date="2016-10" db="EMBL/GenBank/DDBJ databases">
        <authorList>
            <person name="Varghese N."/>
            <person name="Submissions S."/>
        </authorList>
    </citation>
    <scope>NUCLEOTIDE SEQUENCE [LARGE SCALE GENOMIC DNA]</scope>
    <source>
        <strain evidence="2">DSM 3669</strain>
    </source>
</reference>
<dbReference type="EMBL" id="FOYM01000012">
    <property type="protein sequence ID" value="SFR05458.1"/>
    <property type="molecule type" value="Genomic_DNA"/>
</dbReference>
<dbReference type="OrthoDB" id="9799749at2"/>